<dbReference type="GO" id="GO:0003677">
    <property type="term" value="F:DNA binding"/>
    <property type="evidence" value="ECO:0007669"/>
    <property type="project" value="UniProtKB-KW"/>
</dbReference>
<dbReference type="InterPro" id="IPR001739">
    <property type="entry name" value="Methyl_CpG_DNA-bd"/>
</dbReference>
<dbReference type="Pfam" id="PF07496">
    <property type="entry name" value="zf-CW"/>
    <property type="match status" value="1"/>
</dbReference>
<dbReference type="Gene3D" id="3.30.890.10">
    <property type="entry name" value="Methyl-cpg-binding Protein 2, Chain A"/>
    <property type="match status" value="1"/>
</dbReference>
<dbReference type="GO" id="GO:0008270">
    <property type="term" value="F:zinc ion binding"/>
    <property type="evidence" value="ECO:0007669"/>
    <property type="project" value="UniProtKB-KW"/>
</dbReference>
<proteinExistence type="predicted"/>
<keyword evidence="5" id="KW-0805">Transcription regulation</keyword>
<evidence type="ECO:0000259" key="10">
    <source>
        <dbReference type="PROSITE" id="PS50982"/>
    </source>
</evidence>
<evidence type="ECO:0000313" key="13">
    <source>
        <dbReference type="Proteomes" id="UP000653305"/>
    </source>
</evidence>
<keyword evidence="3" id="KW-0863">Zinc-finger</keyword>
<sequence length="208" mass="23922">MTVKRVWDSVQMYTVRCSKCLKWRLIPTKEKYEQIRERIDEEPFQCESAREWQQNICCDDESDVKQDDSLRWAMDKPSIPRTPTGWQRIIRLRAKGGTKFADIYYVSPSNKRMRSMVELERYLAENPNYQEEGVIASRFSFQSPVALDADYVNAKRRGVSASSQDMSANHTSLISPSENVNSQKDEAIPEVKVPAGSWAFSSHGAFVP</sequence>
<gene>
    <name evidence="12" type="ORF">PHJA_002586800</name>
</gene>
<dbReference type="PANTHER" id="PTHR12396">
    <property type="entry name" value="METHYL-CPG BINDING PROTEIN, MBD"/>
    <property type="match status" value="1"/>
</dbReference>
<feature type="domain" description="CW-type" evidence="11">
    <location>
        <begin position="7"/>
        <end position="66"/>
    </location>
</feature>
<protein>
    <submittedName>
        <fullName evidence="12">Methyl-cpg-binding domain-containing protein 2</fullName>
    </submittedName>
</protein>
<dbReference type="GO" id="GO:0005634">
    <property type="term" value="C:nucleus"/>
    <property type="evidence" value="ECO:0007669"/>
    <property type="project" value="UniProtKB-SubCell"/>
</dbReference>
<feature type="domain" description="MBD" evidence="10">
    <location>
        <begin position="72"/>
        <end position="146"/>
    </location>
</feature>
<comment type="caution">
    <text evidence="12">The sequence shown here is derived from an EMBL/GenBank/DDBJ whole genome shotgun (WGS) entry which is preliminary data.</text>
</comment>
<keyword evidence="13" id="KW-1185">Reference proteome</keyword>
<dbReference type="SUPFAM" id="SSF54171">
    <property type="entry name" value="DNA-binding domain"/>
    <property type="match status" value="1"/>
</dbReference>
<dbReference type="InterPro" id="IPR016177">
    <property type="entry name" value="DNA-bd_dom_sf"/>
</dbReference>
<keyword evidence="2" id="KW-0479">Metal-binding</keyword>
<evidence type="ECO:0000256" key="7">
    <source>
        <dbReference type="ARBA" id="ARBA00023163"/>
    </source>
</evidence>
<dbReference type="Proteomes" id="UP000653305">
    <property type="component" value="Unassembled WGS sequence"/>
</dbReference>
<dbReference type="SMART" id="SM00391">
    <property type="entry name" value="MBD"/>
    <property type="match status" value="1"/>
</dbReference>
<evidence type="ECO:0000256" key="5">
    <source>
        <dbReference type="ARBA" id="ARBA00023015"/>
    </source>
</evidence>
<keyword evidence="6" id="KW-0238">DNA-binding</keyword>
<evidence type="ECO:0000256" key="6">
    <source>
        <dbReference type="ARBA" id="ARBA00023125"/>
    </source>
</evidence>
<comment type="subcellular location">
    <subcellularLocation>
        <location evidence="1">Nucleus</location>
    </subcellularLocation>
</comment>
<reference evidence="12" key="1">
    <citation type="submission" date="2020-07" db="EMBL/GenBank/DDBJ databases">
        <title>Ethylene signaling mediates host invasion by parasitic plants.</title>
        <authorList>
            <person name="Yoshida S."/>
        </authorList>
    </citation>
    <scope>NUCLEOTIDE SEQUENCE</scope>
    <source>
        <strain evidence="12">Okayama</strain>
    </source>
</reference>
<dbReference type="OrthoDB" id="10072024at2759"/>
<evidence type="ECO:0000313" key="12">
    <source>
        <dbReference type="EMBL" id="GFQ04429.1"/>
    </source>
</evidence>
<evidence type="ECO:0000256" key="4">
    <source>
        <dbReference type="ARBA" id="ARBA00022833"/>
    </source>
</evidence>
<evidence type="ECO:0000256" key="9">
    <source>
        <dbReference type="SAM" id="MobiDB-lite"/>
    </source>
</evidence>
<evidence type="ECO:0000256" key="2">
    <source>
        <dbReference type="ARBA" id="ARBA00022723"/>
    </source>
</evidence>
<keyword evidence="4" id="KW-0862">Zinc</keyword>
<name>A0A830D3H2_9LAMI</name>
<accession>A0A830D3H2</accession>
<dbReference type="PROSITE" id="PS51050">
    <property type="entry name" value="ZF_CW"/>
    <property type="match status" value="1"/>
</dbReference>
<feature type="region of interest" description="Disordered" evidence="9">
    <location>
        <begin position="160"/>
        <end position="182"/>
    </location>
</feature>
<evidence type="ECO:0000256" key="8">
    <source>
        <dbReference type="ARBA" id="ARBA00023242"/>
    </source>
</evidence>
<evidence type="ECO:0000256" key="1">
    <source>
        <dbReference type="ARBA" id="ARBA00004123"/>
    </source>
</evidence>
<dbReference type="PANTHER" id="PTHR12396:SF0">
    <property type="entry name" value="METHYL-CPG BINDING DOMAIN PROTEIN-LIKE, ISOFORM C"/>
    <property type="match status" value="1"/>
</dbReference>
<dbReference type="Pfam" id="PF01429">
    <property type="entry name" value="MBD"/>
    <property type="match status" value="1"/>
</dbReference>
<dbReference type="AlphaFoldDB" id="A0A830D3H2"/>
<dbReference type="EMBL" id="BMAC01000943">
    <property type="protein sequence ID" value="GFQ04429.1"/>
    <property type="molecule type" value="Genomic_DNA"/>
</dbReference>
<dbReference type="PROSITE" id="PS50982">
    <property type="entry name" value="MBD"/>
    <property type="match status" value="1"/>
</dbReference>
<evidence type="ECO:0000256" key="3">
    <source>
        <dbReference type="ARBA" id="ARBA00022771"/>
    </source>
</evidence>
<dbReference type="InterPro" id="IPR011124">
    <property type="entry name" value="Znf_CW"/>
</dbReference>
<dbReference type="CDD" id="cd01396">
    <property type="entry name" value="MeCP2_MBD"/>
    <property type="match status" value="1"/>
</dbReference>
<keyword evidence="7" id="KW-0804">Transcription</keyword>
<organism evidence="12 13">
    <name type="scientific">Phtheirospermum japonicum</name>
    <dbReference type="NCBI Taxonomy" id="374723"/>
    <lineage>
        <taxon>Eukaryota</taxon>
        <taxon>Viridiplantae</taxon>
        <taxon>Streptophyta</taxon>
        <taxon>Embryophyta</taxon>
        <taxon>Tracheophyta</taxon>
        <taxon>Spermatophyta</taxon>
        <taxon>Magnoliopsida</taxon>
        <taxon>eudicotyledons</taxon>
        <taxon>Gunneridae</taxon>
        <taxon>Pentapetalae</taxon>
        <taxon>asterids</taxon>
        <taxon>lamiids</taxon>
        <taxon>Lamiales</taxon>
        <taxon>Orobanchaceae</taxon>
        <taxon>Orobanchaceae incertae sedis</taxon>
        <taxon>Phtheirospermum</taxon>
    </lineage>
</organism>
<keyword evidence="8" id="KW-0539">Nucleus</keyword>
<evidence type="ECO:0000259" key="11">
    <source>
        <dbReference type="PROSITE" id="PS51050"/>
    </source>
</evidence>